<dbReference type="Proteomes" id="UP000198432">
    <property type="component" value="Unassembled WGS sequence"/>
</dbReference>
<evidence type="ECO:0000313" key="3">
    <source>
        <dbReference type="Proteomes" id="UP000198432"/>
    </source>
</evidence>
<dbReference type="InterPro" id="IPR011047">
    <property type="entry name" value="Quinoprotein_ADH-like_sf"/>
</dbReference>
<dbReference type="RefSeq" id="WP_179223076.1">
    <property type="nucleotide sequence ID" value="NZ_FZOQ01000015.1"/>
</dbReference>
<dbReference type="InterPro" id="IPR008969">
    <property type="entry name" value="CarboxyPept-like_regulatory"/>
</dbReference>
<keyword evidence="3" id="KW-1185">Reference proteome</keyword>
<reference evidence="3" key="1">
    <citation type="submission" date="2017-06" db="EMBL/GenBank/DDBJ databases">
        <authorList>
            <person name="Varghese N."/>
            <person name="Submissions S."/>
        </authorList>
    </citation>
    <scope>NUCLEOTIDE SEQUENCE [LARGE SCALE GENOMIC DNA]</scope>
    <source>
        <strain evidence="3">NKM1</strain>
    </source>
</reference>
<accession>A0A239HYV0</accession>
<dbReference type="InterPro" id="IPR024361">
    <property type="entry name" value="BACON"/>
</dbReference>
<protein>
    <submittedName>
        <fullName evidence="2">Carboxypeptidase regulatory-like domain-containing protein</fullName>
    </submittedName>
</protein>
<dbReference type="SUPFAM" id="SSF49464">
    <property type="entry name" value="Carboxypeptidase regulatory domain-like"/>
    <property type="match status" value="1"/>
</dbReference>
<keyword evidence="2" id="KW-0378">Hydrolase</keyword>
<sequence>MYAPKFPPHFSAIKQAPIRLLLLFLAVITYNSCDKKEDALPEVFGSVGGTVYNEFGQPLNGITVTVKGDGTSKSVLTANGAYEFKSLKVGRYEISVSQPHYIGVSSVVNIPDEQKVLEDFYLKRGEEFLTVSDTLVNAASSLGWRELEINSNTNWTVHADADWIKTSKSEGSGNGEVRVNWTQNDAAESRIGLVSVSAGTINKLFKVKQAAKLMVLSYAGIPGNGAASEEDSVYVKFNKKVKLKTIRPHLETCLSAANTTYTDNNFGIKFSYACAKLGGEYTFDLEVEDEDSQISKHVLKVGFYSRKIEVPGRIVNHFVDESNKTYWVLTASPNSVYELAMSDLGLKHKFNLSFEPKGLAINYLTNELYVYQDSPIISVLNRTTGVLKREITIPADPGDHPDHPTIYPYDFEFTNNGLGILLLGAKGSSALSWRMIDSQKNDTFYKHDQHDFFGTTTYAYFDYAHVNYNKSKLLLMPSYGSANIAIFDQHTQKITSYVPPKFTRGVFITPNRKDDRIYMGQLYNQLIVNPTTGFASSESFLDNRENGSADFSYKANEENVIYFCDNDYIRVLDYNRIHTNAWYSVVYGLRGATSTTDGKYLLAYNAQNWYYTRGNSFVIQFSTDIL</sequence>
<dbReference type="Gene3D" id="2.60.40.10">
    <property type="entry name" value="Immunoglobulins"/>
    <property type="match status" value="1"/>
</dbReference>
<dbReference type="Pfam" id="PF13004">
    <property type="entry name" value="BACON"/>
    <property type="match status" value="1"/>
</dbReference>
<gene>
    <name evidence="2" type="ORF">SAMN06296052_11547</name>
</gene>
<evidence type="ECO:0000313" key="2">
    <source>
        <dbReference type="EMBL" id="SNS86530.1"/>
    </source>
</evidence>
<dbReference type="GO" id="GO:0004180">
    <property type="term" value="F:carboxypeptidase activity"/>
    <property type="evidence" value="ECO:0007669"/>
    <property type="project" value="UniProtKB-KW"/>
</dbReference>
<evidence type="ECO:0000259" key="1">
    <source>
        <dbReference type="Pfam" id="PF13004"/>
    </source>
</evidence>
<dbReference type="SUPFAM" id="SSF50998">
    <property type="entry name" value="Quinoprotein alcohol dehydrogenase-like"/>
    <property type="match status" value="1"/>
</dbReference>
<keyword evidence="2" id="KW-0645">Protease</keyword>
<organism evidence="2 3">
    <name type="scientific">Pontibacter ummariensis</name>
    <dbReference type="NCBI Taxonomy" id="1610492"/>
    <lineage>
        <taxon>Bacteria</taxon>
        <taxon>Pseudomonadati</taxon>
        <taxon>Bacteroidota</taxon>
        <taxon>Cytophagia</taxon>
        <taxon>Cytophagales</taxon>
        <taxon>Hymenobacteraceae</taxon>
        <taxon>Pontibacter</taxon>
    </lineage>
</organism>
<dbReference type="AlphaFoldDB" id="A0A239HYV0"/>
<dbReference type="Gene3D" id="2.60.40.1120">
    <property type="entry name" value="Carboxypeptidase-like, regulatory domain"/>
    <property type="match status" value="1"/>
</dbReference>
<keyword evidence="2" id="KW-0121">Carboxypeptidase</keyword>
<proteinExistence type="predicted"/>
<name>A0A239HYV0_9BACT</name>
<dbReference type="EMBL" id="FZOQ01000015">
    <property type="protein sequence ID" value="SNS86530.1"/>
    <property type="molecule type" value="Genomic_DNA"/>
</dbReference>
<feature type="domain" description="BACON" evidence="1">
    <location>
        <begin position="153"/>
        <end position="210"/>
    </location>
</feature>
<dbReference type="Pfam" id="PF13620">
    <property type="entry name" value="CarboxypepD_reg"/>
    <property type="match status" value="1"/>
</dbReference>
<dbReference type="CDD" id="cd14948">
    <property type="entry name" value="BACON"/>
    <property type="match status" value="1"/>
</dbReference>
<dbReference type="InterPro" id="IPR013783">
    <property type="entry name" value="Ig-like_fold"/>
</dbReference>